<dbReference type="Proteomes" id="UP000003434">
    <property type="component" value="Unassembled WGS sequence"/>
</dbReference>
<gene>
    <name evidence="6" type="ORF">HMPREF0381_0507</name>
</gene>
<dbReference type="Gene3D" id="2.10.270.10">
    <property type="entry name" value="Cholin Binding"/>
    <property type="match status" value="1"/>
</dbReference>
<dbReference type="eggNOG" id="COG5263">
    <property type="taxonomic scope" value="Bacteria"/>
</dbReference>
<dbReference type="PROSITE" id="PS51170">
    <property type="entry name" value="CW"/>
    <property type="match status" value="3"/>
</dbReference>
<dbReference type="EMBL" id="AEPW01000009">
    <property type="protein sequence ID" value="EFU77680.1"/>
    <property type="molecule type" value="Genomic_DNA"/>
</dbReference>
<organism evidence="6 7">
    <name type="scientific">Lachnoanaerobaculum saburreum DSM 3986</name>
    <dbReference type="NCBI Taxonomy" id="887325"/>
    <lineage>
        <taxon>Bacteria</taxon>
        <taxon>Bacillati</taxon>
        <taxon>Bacillota</taxon>
        <taxon>Clostridia</taxon>
        <taxon>Lachnospirales</taxon>
        <taxon>Lachnospiraceae</taxon>
        <taxon>Lachnoanaerobaculum</taxon>
    </lineage>
</organism>
<evidence type="ECO:0000256" key="3">
    <source>
        <dbReference type="PROSITE-ProRule" id="PRU00591"/>
    </source>
</evidence>
<feature type="repeat" description="Cell wall-binding" evidence="3">
    <location>
        <begin position="2227"/>
        <end position="2248"/>
    </location>
</feature>
<feature type="domain" description="Bacterial repeat" evidence="5">
    <location>
        <begin position="1381"/>
        <end position="1421"/>
    </location>
</feature>
<keyword evidence="2" id="KW-0677">Repeat</keyword>
<feature type="repeat" description="Cell wall-binding" evidence="3">
    <location>
        <begin position="2250"/>
        <end position="2271"/>
    </location>
</feature>
<evidence type="ECO:0000313" key="6">
    <source>
        <dbReference type="EMBL" id="EFU77680.1"/>
    </source>
</evidence>
<name>E6LKM2_9FIRM</name>
<comment type="caution">
    <text evidence="6">The sequence shown here is derived from an EMBL/GenBank/DDBJ whole genome shotgun (WGS) entry which is preliminary data.</text>
</comment>
<dbReference type="RefSeq" id="WP_008750278.1">
    <property type="nucleotide sequence ID" value="NZ_GL622296.1"/>
</dbReference>
<proteinExistence type="predicted"/>
<dbReference type="InterPro" id="IPR042229">
    <property type="entry name" value="Listeria/Bacterioides_rpt_sf"/>
</dbReference>
<evidence type="ECO:0000313" key="7">
    <source>
        <dbReference type="Proteomes" id="UP000003434"/>
    </source>
</evidence>
<dbReference type="InterPro" id="IPR018337">
    <property type="entry name" value="Cell_wall/Cho-bd_repeat"/>
</dbReference>
<feature type="region of interest" description="Disordered" evidence="4">
    <location>
        <begin position="2093"/>
        <end position="2125"/>
    </location>
</feature>
<comment type="subcellular location">
    <subcellularLocation>
        <location evidence="1">Cell envelope</location>
    </subcellularLocation>
</comment>
<reference evidence="6 7" key="1">
    <citation type="submission" date="2010-12" db="EMBL/GenBank/DDBJ databases">
        <authorList>
            <person name="Muzny D."/>
            <person name="Qin X."/>
            <person name="Deng J."/>
            <person name="Jiang H."/>
            <person name="Liu Y."/>
            <person name="Qu J."/>
            <person name="Song X.-Z."/>
            <person name="Zhang L."/>
            <person name="Thornton R."/>
            <person name="Coyle M."/>
            <person name="Francisco L."/>
            <person name="Jackson L."/>
            <person name="Javaid M."/>
            <person name="Korchina V."/>
            <person name="Kovar C."/>
            <person name="Mata R."/>
            <person name="Mathew T."/>
            <person name="Ngo R."/>
            <person name="Nguyen L."/>
            <person name="Nguyen N."/>
            <person name="Okwuonu G."/>
            <person name="Ongeri F."/>
            <person name="Pham C."/>
            <person name="Simmons D."/>
            <person name="Wilczek-Boney K."/>
            <person name="Hale W."/>
            <person name="Jakkamsetti A."/>
            <person name="Pham P."/>
            <person name="Ruth R."/>
            <person name="San Lucas F."/>
            <person name="Warren J."/>
            <person name="Zhang J."/>
            <person name="Zhao Z."/>
            <person name="Zhou C."/>
            <person name="Zhu D."/>
            <person name="Lee S."/>
            <person name="Bess C."/>
            <person name="Blankenburg K."/>
            <person name="Forbes L."/>
            <person name="Fu Q."/>
            <person name="Gubbala S."/>
            <person name="Hirani K."/>
            <person name="Jayaseelan J.C."/>
            <person name="Lara F."/>
            <person name="Munidasa M."/>
            <person name="Palculict T."/>
            <person name="Patil S."/>
            <person name="Pu L.-L."/>
            <person name="Saada N."/>
            <person name="Tang L."/>
            <person name="Weissenberger G."/>
            <person name="Zhu Y."/>
            <person name="Hemphill L."/>
            <person name="Shang Y."/>
            <person name="Youmans B."/>
            <person name="Ayvaz T."/>
            <person name="Ross M."/>
            <person name="Santibanez J."/>
            <person name="Aqrawi P."/>
            <person name="Gross S."/>
            <person name="Joshi V."/>
            <person name="Fowler G."/>
            <person name="Nazareth L."/>
            <person name="Reid J."/>
            <person name="Worley K."/>
            <person name="Petrosino J."/>
            <person name="Highlander S."/>
            <person name="Gibbs R."/>
        </authorList>
    </citation>
    <scope>NUCLEOTIDE SEQUENCE [LARGE SCALE GENOMIC DNA]</scope>
    <source>
        <strain evidence="6 7">DSM 3986</strain>
    </source>
</reference>
<feature type="repeat" description="Cell wall-binding" evidence="3">
    <location>
        <begin position="2272"/>
        <end position="2291"/>
    </location>
</feature>
<accession>E6LKM2</accession>
<dbReference type="Pfam" id="PF09479">
    <property type="entry name" value="Flg_new"/>
    <property type="match status" value="2"/>
</dbReference>
<evidence type="ECO:0000259" key="5">
    <source>
        <dbReference type="Pfam" id="PF18998"/>
    </source>
</evidence>
<feature type="domain" description="Bacterial repeat" evidence="5">
    <location>
        <begin position="1651"/>
        <end position="1719"/>
    </location>
</feature>
<dbReference type="SUPFAM" id="SSF69360">
    <property type="entry name" value="Cell wall binding repeat"/>
    <property type="match status" value="1"/>
</dbReference>
<evidence type="ECO:0000256" key="1">
    <source>
        <dbReference type="ARBA" id="ARBA00004196"/>
    </source>
</evidence>
<dbReference type="Pfam" id="PF18998">
    <property type="entry name" value="Flg_new_2"/>
    <property type="match status" value="2"/>
</dbReference>
<dbReference type="HOGENOM" id="CLU_232457_0_0_9"/>
<protein>
    <submittedName>
        <fullName evidence="6">Repeat protein</fullName>
    </submittedName>
</protein>
<dbReference type="Gene3D" id="2.60.40.4270">
    <property type="entry name" value="Listeria-Bacteroides repeat domain"/>
    <property type="match status" value="1"/>
</dbReference>
<dbReference type="InterPro" id="IPR013378">
    <property type="entry name" value="InlB-like_B-rpt"/>
</dbReference>
<dbReference type="GO" id="GO:0030313">
    <property type="term" value="C:cell envelope"/>
    <property type="evidence" value="ECO:0007669"/>
    <property type="project" value="UniProtKB-SubCell"/>
</dbReference>
<evidence type="ECO:0000256" key="4">
    <source>
        <dbReference type="SAM" id="MobiDB-lite"/>
    </source>
</evidence>
<feature type="compositionally biased region" description="Low complexity" evidence="4">
    <location>
        <begin position="2104"/>
        <end position="2118"/>
    </location>
</feature>
<evidence type="ECO:0000256" key="2">
    <source>
        <dbReference type="ARBA" id="ARBA00022737"/>
    </source>
</evidence>
<sequence>MKKNKLIKTIKQATAGLLAGAMVLTGAPLGSMTSWASTLQKNYQLFDTAPTAGLPGSTPFRGIPVVKDGSNTYGGSQGTAFKFGAAYTGTNASGIGGVGIPGSYNSFNIGAITVPGSENTSNHKGYDGAVRSAYNNNWWTTYYGFGRTDDDTTSPSSYPVISPAVSTWSGLRPTATASPDTNSMGVFLAGNDGDVVEVPVPAPYKAAVTGAGTNDKIEVRMEVQPTPDEQKLLITWTGYNPNSYPVNFWIGAEADTMIAGTDTSPSVISAGRTHLHMMDYFNQGTGSAWNYRGGSDPLGAGTVTAGANSTALTDFDAKLEDGFGRVWAGEYTDTANIAHRNWVFARNKDDNMLVQQTDAAAGFAGNLNMAPLGQASVSFVVSMRVAVYYVDPTYTGSDSNGYIAQPFKDIRSAVKAMQIAGVKKGYIYVASPTTVDHTIDIPANMDLQIETSPYTTTSFQGITNRGYFSLGSNPEKTNTETITRAAGFKDAMFRVSNSTSTLSFYNITIDGNKSNVVANAPVIDITAGEVKLTDNTTVQNNAVEKGATAPSASAINVAGSGVLTMNALTKPVQVINNTSTSVGTEVPVSAITVTSSANTVAAGTSGIEVARARAINVAGDVTVGSNEDIHKASATAAAEPATKANVALGTSMLNVETGRQLTGSIGVSVSDVPQTNQDQDGRPVIDYYDRASGGSIPYSAANVPSDVDGITSGMGSGVSKVTDTAGAATTGAQDGRIVYLRAAKYDFTVTYIDPDGTTMKLSDLTFGTNTVPGTINTANLYSIAFRSAAGSTVEIPMPTYTGYIFDSASGAVTPLTVATTDPVPPATTPTKGTVSGKTPAQPADIVIKFARNKVTYKFDSQGGSAIADKSENVTTSATTLGALPVPAKAGFNFNGWTEYTDNNGNSVYDTGDTAGAAFTAYPAPSAPKTTYLYASWVPDGTLYHVTTYHKNTNAALSLTFGSEVDAGHVITSVVDKDHVTVPGYKYSSGSATPISAGTVEPNPATTPGAQAGHYHIASMPASAVTLNYKYSVEPSTTFTYTVRHVDGLGNVLPGTTVLTSQRRAEQSISAMPDNSISGYTYKTYNITTGRADGAPGSYVLGLDHTETVGGNTVKPYIVTDDPNSGTFVAFMPNQDVTIDLIYDADAGSMNLVRRYFDRITDKIISSQVDPSAPSTPISVSIPALGTTDGDKLYGYIWDSSSTVNLDPAGSLSVGTDGSLSGTMPLTGNGIRADYKLSRDASKWRDINFAVAGAPNNNGSVNPLSAGAPTSFLTNDGSSAGNTYAYNFDKLKAGGYIPDVTPNRYYKFDGWYLDSAATIQVNGSDTFPPGSTPLTLYAKFVEDPSQWFDINFVAGTNGSISAPATLHIPYDYTWNQISSQLPTATPVANYIFNGWKDPNGTPMQATSTLTNHATYTAVFSQDPNTWGTNTGNITPSGRIGNDGSGEIVIDGTKPGNVYVISDKNGNIVAVVPGESVGNRTIVPNLIPGAHYDVQEGTPDTVATVGQPRTSVTGSSVSAPQDVYIPTVDNNYNVGYDPENDGMAQIVINPADPDADYALIDENGNVVQYPGSDNGWMTPVGSNPSTVTFNNLNPNETYTVVARRKGDSSIPNPLTKLPDGNQIVANPGDMADAPKYIVETRNGSVVSVGSTSVGSDAYNEAKAGDSVVIHADPVNSNGKNFLYWQVLAGRAVGVSGNITQADYTFTLSNSNIVLKAVYEPVKLAGDDADLTEKIKGGSIGEFGLEPSQIPALAHELTTDLDRSLNSVNGANVEYKVVFNKRDAKSNEKTAVKPVSISGINHPDAHTVAYSLDIELERYVNGRLVNNAIPTATASNANVDVIAQLPAEDVDQLDYQIFDVTPDASGNITPVEIAISTDVANNAGLVKFTGNLLHTYAVVYSKTFKVTFVDNKPVLDHLFLNDTSRNFYKRFKVRRKESVEDSYYSSDYAVVTAYAQNNVANALKTPFEDIYGVQYDYVNWSKKEDKLSVFDTAGPITKRMIVYAYYSDNRKEVAQARVDLGDTIEMAKELTGDPYLKLGEVEEINAAIAKALETLRQARDLVSPDGTTYLRMANWAELQQAIDALRELINKYSKGASDREDARNRRTGGASSGGSSSTGRGSKLRTPGEKYTENMARFEASNTRAFVLGVDGNWEKNPVTGGWSFVLNGGTPLNDMWGMISFTDSTGKKVSRWYYFDGQSTMATGWTYDSKNGYWYYMNTTEGPDLGQMVTGWVRDPKTGKWYYMNDNTGILTTGWLLNKQDNRWYYLNQDGEMLLGWQNIGGKWYYFNTNAPQDTYVWDAGAFKWSYVNNNTRPYGSMYAGEKTPDGYNVDASGAWN</sequence>
<dbReference type="InterPro" id="IPR044060">
    <property type="entry name" value="Bacterial_rp_domain"/>
</dbReference>